<dbReference type="GO" id="GO:0009055">
    <property type="term" value="F:electron transfer activity"/>
    <property type="evidence" value="ECO:0007669"/>
    <property type="project" value="InterPro"/>
</dbReference>
<evidence type="ECO:0000256" key="1">
    <source>
        <dbReference type="ARBA" id="ARBA00022617"/>
    </source>
</evidence>
<evidence type="ECO:0000256" key="3">
    <source>
        <dbReference type="ARBA" id="ARBA00023004"/>
    </source>
</evidence>
<comment type="caution">
    <text evidence="6">The sequence shown here is derived from an EMBL/GenBank/DDBJ whole genome shotgun (WGS) entry which is preliminary data.</text>
</comment>
<dbReference type="Pfam" id="PF13442">
    <property type="entry name" value="Cytochrome_CBB3"/>
    <property type="match status" value="1"/>
</dbReference>
<evidence type="ECO:0000256" key="4">
    <source>
        <dbReference type="PROSITE-ProRule" id="PRU00433"/>
    </source>
</evidence>
<evidence type="ECO:0000313" key="6">
    <source>
        <dbReference type="EMBL" id="PSR32971.1"/>
    </source>
</evidence>
<sequence length="155" mass="16458">MPHYPTGVDGRICGILVPWVAHGGKTSMKMWTKSAIIGGFCLVLTGCRTATISPRTTTTVSDTAAVAAGHDLYQEVCAYCHGNNGQGGTRFGAPRLWGPNNAIISGAYNTLGPLTAYIKRAMPSQAVNGINPGGLTEVQSREVAQFILWKNHTLK</sequence>
<evidence type="ECO:0000259" key="5">
    <source>
        <dbReference type="PROSITE" id="PS51007"/>
    </source>
</evidence>
<accession>A0A2T2XEN9</accession>
<dbReference type="SUPFAM" id="SSF46626">
    <property type="entry name" value="Cytochrome c"/>
    <property type="match status" value="1"/>
</dbReference>
<dbReference type="AlphaFoldDB" id="A0A2T2XEN9"/>
<dbReference type="InterPro" id="IPR036909">
    <property type="entry name" value="Cyt_c-like_dom_sf"/>
</dbReference>
<proteinExistence type="predicted"/>
<keyword evidence="1 4" id="KW-0349">Heme</keyword>
<name>A0A2T2XEN9_9FIRM</name>
<keyword evidence="3 4" id="KW-0408">Iron</keyword>
<reference evidence="6 7" key="1">
    <citation type="journal article" date="2014" name="BMC Genomics">
        <title>Comparison of environmental and isolate Sulfobacillus genomes reveals diverse carbon, sulfur, nitrogen, and hydrogen metabolisms.</title>
        <authorList>
            <person name="Justice N.B."/>
            <person name="Norman A."/>
            <person name="Brown C.T."/>
            <person name="Singh A."/>
            <person name="Thomas B.C."/>
            <person name="Banfield J.F."/>
        </authorList>
    </citation>
    <scope>NUCLEOTIDE SEQUENCE [LARGE SCALE GENOMIC DNA]</scope>
    <source>
        <strain evidence="6">AMDSBA4</strain>
    </source>
</reference>
<evidence type="ECO:0000256" key="2">
    <source>
        <dbReference type="ARBA" id="ARBA00022723"/>
    </source>
</evidence>
<feature type="domain" description="Cytochrome c" evidence="5">
    <location>
        <begin position="64"/>
        <end position="151"/>
    </location>
</feature>
<protein>
    <submittedName>
        <fullName evidence="6">Cytochrome C</fullName>
    </submittedName>
</protein>
<keyword evidence="2 4" id="KW-0479">Metal-binding</keyword>
<evidence type="ECO:0000313" key="7">
    <source>
        <dbReference type="Proteomes" id="UP000242972"/>
    </source>
</evidence>
<dbReference type="GO" id="GO:0020037">
    <property type="term" value="F:heme binding"/>
    <property type="evidence" value="ECO:0007669"/>
    <property type="project" value="InterPro"/>
</dbReference>
<dbReference type="Gene3D" id="1.10.760.10">
    <property type="entry name" value="Cytochrome c-like domain"/>
    <property type="match status" value="1"/>
</dbReference>
<dbReference type="Proteomes" id="UP000242972">
    <property type="component" value="Unassembled WGS sequence"/>
</dbReference>
<organism evidence="6 7">
    <name type="scientific">Sulfobacillus benefaciens</name>
    <dbReference type="NCBI Taxonomy" id="453960"/>
    <lineage>
        <taxon>Bacteria</taxon>
        <taxon>Bacillati</taxon>
        <taxon>Bacillota</taxon>
        <taxon>Clostridia</taxon>
        <taxon>Eubacteriales</taxon>
        <taxon>Clostridiales Family XVII. Incertae Sedis</taxon>
        <taxon>Sulfobacillus</taxon>
    </lineage>
</organism>
<gene>
    <name evidence="6" type="ORF">C7B46_12000</name>
</gene>
<dbReference type="InterPro" id="IPR009056">
    <property type="entry name" value="Cyt_c-like_dom"/>
</dbReference>
<dbReference type="PROSITE" id="PS51007">
    <property type="entry name" value="CYTC"/>
    <property type="match status" value="1"/>
</dbReference>
<dbReference type="EMBL" id="PXYW01000029">
    <property type="protein sequence ID" value="PSR32971.1"/>
    <property type="molecule type" value="Genomic_DNA"/>
</dbReference>
<dbReference type="GO" id="GO:0046872">
    <property type="term" value="F:metal ion binding"/>
    <property type="evidence" value="ECO:0007669"/>
    <property type="project" value="UniProtKB-KW"/>
</dbReference>